<sequence>MQGPHPAPQARDPTRLVTAAHPGVIPIKPHRAEFPHPERPTIPSGPRLGKENGTSLRNQANQGDQSRQDHANRRDQDQQRQVLCALAHTQATTD</sequence>
<protein>
    <submittedName>
        <fullName evidence="2">Uncharacterized protein</fullName>
    </submittedName>
</protein>
<comment type="caution">
    <text evidence="2">The sequence shown here is derived from an EMBL/GenBank/DDBJ whole genome shotgun (WGS) entry which is preliminary data.</text>
</comment>
<feature type="compositionally biased region" description="Basic and acidic residues" evidence="1">
    <location>
        <begin position="66"/>
        <end position="78"/>
    </location>
</feature>
<dbReference type="Proteomes" id="UP000606730">
    <property type="component" value="Unassembled WGS sequence"/>
</dbReference>
<evidence type="ECO:0000313" key="2">
    <source>
        <dbReference type="EMBL" id="GGE54587.1"/>
    </source>
</evidence>
<proteinExistence type="predicted"/>
<feature type="compositionally biased region" description="Polar residues" evidence="1">
    <location>
        <begin position="52"/>
        <end position="65"/>
    </location>
</feature>
<keyword evidence="3" id="KW-1185">Reference proteome</keyword>
<dbReference type="AlphaFoldDB" id="A0A917AHX6"/>
<accession>A0A917AHX6</accession>
<reference evidence="2" key="1">
    <citation type="journal article" date="2014" name="Int. J. Syst. Evol. Microbiol.">
        <title>Complete genome sequence of Corynebacterium casei LMG S-19264T (=DSM 44701T), isolated from a smear-ripened cheese.</title>
        <authorList>
            <consortium name="US DOE Joint Genome Institute (JGI-PGF)"/>
            <person name="Walter F."/>
            <person name="Albersmeier A."/>
            <person name="Kalinowski J."/>
            <person name="Ruckert C."/>
        </authorList>
    </citation>
    <scope>NUCLEOTIDE SEQUENCE</scope>
    <source>
        <strain evidence="2">CGMCC 1.16012</strain>
    </source>
</reference>
<feature type="region of interest" description="Disordered" evidence="1">
    <location>
        <begin position="1"/>
        <end position="94"/>
    </location>
</feature>
<reference evidence="2" key="2">
    <citation type="submission" date="2020-09" db="EMBL/GenBank/DDBJ databases">
        <authorList>
            <person name="Sun Q."/>
            <person name="Zhou Y."/>
        </authorList>
    </citation>
    <scope>NUCLEOTIDE SEQUENCE</scope>
    <source>
        <strain evidence="2">CGMCC 1.16012</strain>
    </source>
</reference>
<evidence type="ECO:0000256" key="1">
    <source>
        <dbReference type="SAM" id="MobiDB-lite"/>
    </source>
</evidence>
<name>A0A917AHX6_9RHOB</name>
<feature type="compositionally biased region" description="Basic and acidic residues" evidence="1">
    <location>
        <begin position="30"/>
        <end position="39"/>
    </location>
</feature>
<evidence type="ECO:0000313" key="3">
    <source>
        <dbReference type="Proteomes" id="UP000606730"/>
    </source>
</evidence>
<gene>
    <name evidence="2" type="ORF">GCM10011517_22780</name>
</gene>
<dbReference type="EMBL" id="BMKN01000002">
    <property type="protein sequence ID" value="GGE54587.1"/>
    <property type="molecule type" value="Genomic_DNA"/>
</dbReference>
<organism evidence="2 3">
    <name type="scientific">Actibacterium pelagium</name>
    <dbReference type="NCBI Taxonomy" id="2029103"/>
    <lineage>
        <taxon>Bacteria</taxon>
        <taxon>Pseudomonadati</taxon>
        <taxon>Pseudomonadota</taxon>
        <taxon>Alphaproteobacteria</taxon>
        <taxon>Rhodobacterales</taxon>
        <taxon>Roseobacteraceae</taxon>
        <taxon>Actibacterium</taxon>
    </lineage>
</organism>